<evidence type="ECO:0000313" key="2">
    <source>
        <dbReference type="Proteomes" id="UP000219020"/>
    </source>
</evidence>
<sequence length="48" mass="5555">MKYGGIKRNIILLSFDGKNKEQRSIGEHRVFDEHIQAAKTKIDEGINR</sequence>
<evidence type="ECO:0000313" key="1">
    <source>
        <dbReference type="EMBL" id="PCS22308.1"/>
    </source>
</evidence>
<organism evidence="1 2">
    <name type="scientific">Candidatus Enterovibrio escicola</name>
    <dbReference type="NCBI Taxonomy" id="1927127"/>
    <lineage>
        <taxon>Bacteria</taxon>
        <taxon>Pseudomonadati</taxon>
        <taxon>Pseudomonadota</taxon>
        <taxon>Gammaproteobacteria</taxon>
        <taxon>Vibrionales</taxon>
        <taxon>Vibrionaceae</taxon>
        <taxon>Enterovibrio</taxon>
    </lineage>
</organism>
<dbReference type="Proteomes" id="UP000219020">
    <property type="component" value="Unassembled WGS sequence"/>
</dbReference>
<dbReference type="Pfam" id="PF11363">
    <property type="entry name" value="DUF3164"/>
    <property type="match status" value="1"/>
</dbReference>
<dbReference type="EMBL" id="NBYY01000022">
    <property type="protein sequence ID" value="PCS22308.1"/>
    <property type="molecule type" value="Genomic_DNA"/>
</dbReference>
<name>A0A2A5T2G2_9GAMM</name>
<dbReference type="AlphaFoldDB" id="A0A2A5T2G2"/>
<dbReference type="InterPro" id="IPR021505">
    <property type="entry name" value="Phage_B3_Orf6"/>
</dbReference>
<protein>
    <submittedName>
        <fullName evidence="1">Uncharacterized protein</fullName>
    </submittedName>
</protein>
<reference evidence="2" key="1">
    <citation type="submission" date="2017-04" db="EMBL/GenBank/DDBJ databases">
        <title>Genome evolution of the luminous symbionts of deep sea anglerfish.</title>
        <authorList>
            <person name="Hendry T.A."/>
        </authorList>
    </citation>
    <scope>NUCLEOTIDE SEQUENCE [LARGE SCALE GENOMIC DNA]</scope>
</reference>
<gene>
    <name evidence="1" type="ORF">BTN49_2037</name>
</gene>
<keyword evidence="2" id="KW-1185">Reference proteome</keyword>
<accession>A0A2A5T2G2</accession>
<comment type="caution">
    <text evidence="1">The sequence shown here is derived from an EMBL/GenBank/DDBJ whole genome shotgun (WGS) entry which is preliminary data.</text>
</comment>
<proteinExistence type="predicted"/>